<dbReference type="SUPFAM" id="SSF48452">
    <property type="entry name" value="TPR-like"/>
    <property type="match status" value="1"/>
</dbReference>
<dbReference type="AlphaFoldDB" id="B4VLM8"/>
<evidence type="ECO:0008006" key="3">
    <source>
        <dbReference type="Google" id="ProtNLM"/>
    </source>
</evidence>
<sequence>MSQSDRGKAKIESMTETVNSLFESGLERYNAGEGPDSLIPVFKQLCDRFPKNAAAWSCLAWLYLLDDQAERAYKVALKGTKIDANAPQARVNLAVAMLETGQTGVRKHIDTVKQMMATDSQVRQDVFESIEDGLSRKPDWDSLKRVKQWLSEG</sequence>
<evidence type="ECO:0000313" key="2">
    <source>
        <dbReference type="Proteomes" id="UP000003835"/>
    </source>
</evidence>
<keyword evidence="2" id="KW-1185">Reference proteome</keyword>
<dbReference type="eggNOG" id="COG4783">
    <property type="taxonomic scope" value="Bacteria"/>
</dbReference>
<gene>
    <name evidence="1" type="ORF">MC7420_417</name>
</gene>
<proteinExistence type="predicted"/>
<dbReference type="Proteomes" id="UP000003835">
    <property type="component" value="Unassembled WGS sequence"/>
</dbReference>
<reference evidence="1 2" key="1">
    <citation type="submission" date="2008-07" db="EMBL/GenBank/DDBJ databases">
        <authorList>
            <person name="Tandeau de Marsac N."/>
            <person name="Ferriera S."/>
            <person name="Johnson J."/>
            <person name="Kravitz S."/>
            <person name="Beeson K."/>
            <person name="Sutton G."/>
            <person name="Rogers Y.-H."/>
            <person name="Friedman R."/>
            <person name="Frazier M."/>
            <person name="Venter J.C."/>
        </authorList>
    </citation>
    <scope>NUCLEOTIDE SEQUENCE [LARGE SCALE GENOMIC DNA]</scope>
    <source>
        <strain evidence="1 2">PCC 7420</strain>
    </source>
</reference>
<evidence type="ECO:0000313" key="1">
    <source>
        <dbReference type="EMBL" id="EDX77280.1"/>
    </source>
</evidence>
<dbReference type="STRING" id="118168.MC7420_417"/>
<dbReference type="InterPro" id="IPR011990">
    <property type="entry name" value="TPR-like_helical_dom_sf"/>
</dbReference>
<organism evidence="1 2">
    <name type="scientific">Coleofasciculus chthonoplastes PCC 7420</name>
    <dbReference type="NCBI Taxonomy" id="118168"/>
    <lineage>
        <taxon>Bacteria</taxon>
        <taxon>Bacillati</taxon>
        <taxon>Cyanobacteriota</taxon>
        <taxon>Cyanophyceae</taxon>
        <taxon>Coleofasciculales</taxon>
        <taxon>Coleofasciculaceae</taxon>
        <taxon>Coleofasciculus</taxon>
    </lineage>
</organism>
<name>B4VLM8_9CYAN</name>
<dbReference type="Gene3D" id="1.25.40.10">
    <property type="entry name" value="Tetratricopeptide repeat domain"/>
    <property type="match status" value="1"/>
</dbReference>
<accession>B4VLM8</accession>
<dbReference type="HOGENOM" id="CLU_1814111_0_0_3"/>
<protein>
    <recommendedName>
        <fullName evidence="3">Tetratricopeptide repeat domain protein</fullName>
    </recommendedName>
</protein>
<dbReference type="EMBL" id="DS989844">
    <property type="protein sequence ID" value="EDX77280.1"/>
    <property type="molecule type" value="Genomic_DNA"/>
</dbReference>